<dbReference type="SUPFAM" id="SSF50729">
    <property type="entry name" value="PH domain-like"/>
    <property type="match status" value="1"/>
</dbReference>
<dbReference type="Pfam" id="PF00069">
    <property type="entry name" value="Pkinase"/>
    <property type="match status" value="1"/>
</dbReference>
<dbReference type="PANTHER" id="PTHR24356">
    <property type="entry name" value="SERINE/THREONINE-PROTEIN KINASE"/>
    <property type="match status" value="1"/>
</dbReference>
<keyword evidence="6" id="KW-0067">ATP-binding</keyword>
<evidence type="ECO:0000256" key="1">
    <source>
        <dbReference type="ARBA" id="ARBA00012513"/>
    </source>
</evidence>
<keyword evidence="5" id="KW-0418">Kinase</keyword>
<evidence type="ECO:0000256" key="6">
    <source>
        <dbReference type="ARBA" id="ARBA00022840"/>
    </source>
</evidence>
<dbReference type="SMART" id="SM00220">
    <property type="entry name" value="S_TKc"/>
    <property type="match status" value="1"/>
</dbReference>
<proteinExistence type="predicted"/>
<dbReference type="SUPFAM" id="SSF56112">
    <property type="entry name" value="Protein kinase-like (PK-like)"/>
    <property type="match status" value="1"/>
</dbReference>
<evidence type="ECO:0000256" key="5">
    <source>
        <dbReference type="ARBA" id="ARBA00022777"/>
    </source>
</evidence>
<dbReference type="InterPro" id="IPR033931">
    <property type="entry name" value="PDK1-typ_PH"/>
</dbReference>
<dbReference type="InterPro" id="IPR011993">
    <property type="entry name" value="PH-like_dom_sf"/>
</dbReference>
<dbReference type="Gene3D" id="2.30.29.30">
    <property type="entry name" value="Pleckstrin-homology domain (PH domain)/Phosphotyrosine-binding domain (PTB)"/>
    <property type="match status" value="1"/>
</dbReference>
<name>A0AAV2YII3_9STRA</name>
<dbReference type="GO" id="GO:0035556">
    <property type="term" value="P:intracellular signal transduction"/>
    <property type="evidence" value="ECO:0007669"/>
    <property type="project" value="TreeGrafter"/>
</dbReference>
<reference evidence="10" key="1">
    <citation type="submission" date="2022-11" db="EMBL/GenBank/DDBJ databases">
        <authorList>
            <person name="Morgan W.R."/>
            <person name="Tartar A."/>
        </authorList>
    </citation>
    <scope>NUCLEOTIDE SEQUENCE</scope>
    <source>
        <strain evidence="10">ARSEF 373</strain>
    </source>
</reference>
<dbReference type="PROSITE" id="PS50011">
    <property type="entry name" value="PROTEIN_KINASE_DOM"/>
    <property type="match status" value="1"/>
</dbReference>
<dbReference type="PANTHER" id="PTHR24356:SF163">
    <property type="entry name" value="3-PHOSPHOINOSITIDE-DEPENDENT PROTEIN KINASE 1-RELATED"/>
    <property type="match status" value="1"/>
</dbReference>
<gene>
    <name evidence="10" type="ORF">N0F65_012470</name>
</gene>
<comment type="catalytic activity">
    <reaction evidence="8">
        <text>L-seryl-[protein] + ATP = O-phospho-L-seryl-[protein] + ADP + H(+)</text>
        <dbReference type="Rhea" id="RHEA:17989"/>
        <dbReference type="Rhea" id="RHEA-COMP:9863"/>
        <dbReference type="Rhea" id="RHEA-COMP:11604"/>
        <dbReference type="ChEBI" id="CHEBI:15378"/>
        <dbReference type="ChEBI" id="CHEBI:29999"/>
        <dbReference type="ChEBI" id="CHEBI:30616"/>
        <dbReference type="ChEBI" id="CHEBI:83421"/>
        <dbReference type="ChEBI" id="CHEBI:456216"/>
        <dbReference type="EC" id="2.7.11.1"/>
    </reaction>
</comment>
<evidence type="ECO:0000256" key="4">
    <source>
        <dbReference type="ARBA" id="ARBA00022741"/>
    </source>
</evidence>
<keyword evidence="2" id="KW-0723">Serine/threonine-protein kinase</keyword>
<evidence type="ECO:0000256" key="8">
    <source>
        <dbReference type="ARBA" id="ARBA00048679"/>
    </source>
</evidence>
<dbReference type="GO" id="GO:0004674">
    <property type="term" value="F:protein serine/threonine kinase activity"/>
    <property type="evidence" value="ECO:0007669"/>
    <property type="project" value="UniProtKB-KW"/>
</dbReference>
<protein>
    <recommendedName>
        <fullName evidence="1">non-specific serine/threonine protein kinase</fullName>
        <ecNumber evidence="1">2.7.11.1</ecNumber>
    </recommendedName>
</protein>
<dbReference type="AlphaFoldDB" id="A0AAV2YII3"/>
<feature type="domain" description="Protein kinase" evidence="9">
    <location>
        <begin position="124"/>
        <end position="483"/>
    </location>
</feature>
<comment type="catalytic activity">
    <reaction evidence="7">
        <text>L-threonyl-[protein] + ATP = O-phospho-L-threonyl-[protein] + ADP + H(+)</text>
        <dbReference type="Rhea" id="RHEA:46608"/>
        <dbReference type="Rhea" id="RHEA-COMP:11060"/>
        <dbReference type="Rhea" id="RHEA-COMP:11605"/>
        <dbReference type="ChEBI" id="CHEBI:15378"/>
        <dbReference type="ChEBI" id="CHEBI:30013"/>
        <dbReference type="ChEBI" id="CHEBI:30616"/>
        <dbReference type="ChEBI" id="CHEBI:61977"/>
        <dbReference type="ChEBI" id="CHEBI:456216"/>
        <dbReference type="EC" id="2.7.11.1"/>
    </reaction>
</comment>
<sequence length="656" mass="72506">MTLSVATARAQLEQQLGKEGSHALGTVTICGGGNGAHVTAGYLASKGVRVQILTRQPDKWGDAIEITTKGSSWEARGTITGRLHLVSKHAKSVIPQSDVIIVAAPANAHPEILASIAPYVKKGAKLGALFAQGGFDWAAKKALGDKLNDLDLMFGLQNIPWICKAYEYGHKARIIGPKKCLYVACYPVERKKDAAALMEQLFDIPCATVANFLNLTLTPSNQIIHPARYYAIFRDWDGKRTYTKDELAKRRGLTLYADFDEFVSSSIAASVYARASDSQSLYMAMELCRGGDLFALIRDEAKKQREHGENNRACSFEVTQFYMAQLVVALEYLHTKKVVHRDLKPDNLLLSGEGHLKVTDFGTAKDEEDQSGEANQFCGTVSYVSPEVLNDKPATKSADLWALGCIIYQMFTGRPPFVAENDYLTFQVIMNHSSDKLEFPASVPESARDLIRKLLVQDVSMRLGAGDDLNGNGYSSLKTHPFFEGVDWDNLQHQEPPYKPPTLELPEPKQDGASEHWTVAEYFSDDAFSECTTDDLMSSNIKRSRSSGSMRASKPGFLSFDEHVRFEAKVKVHAKMFKRTRQLVLSSTPRLLLISTWSGKSKREIVLTRDTRVNSIGAHTFDVVSPSGTFRITDPQNNSATWARHISEAVEAGAGH</sequence>
<evidence type="ECO:0000256" key="3">
    <source>
        <dbReference type="ARBA" id="ARBA00022679"/>
    </source>
</evidence>
<dbReference type="FunFam" id="1.10.510.10:FF:000833">
    <property type="entry name" value="AGC family protein kinase"/>
    <property type="match status" value="1"/>
</dbReference>
<dbReference type="InterPro" id="IPR011009">
    <property type="entry name" value="Kinase-like_dom_sf"/>
</dbReference>
<dbReference type="PROSITE" id="PS00108">
    <property type="entry name" value="PROTEIN_KINASE_ST"/>
    <property type="match status" value="1"/>
</dbReference>
<dbReference type="GO" id="GO:0005524">
    <property type="term" value="F:ATP binding"/>
    <property type="evidence" value="ECO:0007669"/>
    <property type="project" value="UniProtKB-KW"/>
</dbReference>
<dbReference type="Proteomes" id="UP001146120">
    <property type="component" value="Unassembled WGS sequence"/>
</dbReference>
<evidence type="ECO:0000313" key="10">
    <source>
        <dbReference type="EMBL" id="DAZ92854.1"/>
    </source>
</evidence>
<evidence type="ECO:0000256" key="2">
    <source>
        <dbReference type="ARBA" id="ARBA00022527"/>
    </source>
</evidence>
<dbReference type="InterPro" id="IPR000719">
    <property type="entry name" value="Prot_kinase_dom"/>
</dbReference>
<dbReference type="Gene3D" id="3.40.50.720">
    <property type="entry name" value="NAD(P)-binding Rossmann-like Domain"/>
    <property type="match status" value="1"/>
</dbReference>
<keyword evidence="11" id="KW-1185">Reference proteome</keyword>
<evidence type="ECO:0000259" key="9">
    <source>
        <dbReference type="PROSITE" id="PS50011"/>
    </source>
</evidence>
<dbReference type="Gene3D" id="1.10.510.10">
    <property type="entry name" value="Transferase(Phosphotransferase) domain 1"/>
    <property type="match status" value="1"/>
</dbReference>
<keyword evidence="4" id="KW-0547">Nucleotide-binding</keyword>
<keyword evidence="3" id="KW-0808">Transferase</keyword>
<dbReference type="Pfam" id="PF14593">
    <property type="entry name" value="PH_3"/>
    <property type="match status" value="1"/>
</dbReference>
<accession>A0AAV2YII3</accession>
<dbReference type="SUPFAM" id="SSF51735">
    <property type="entry name" value="NAD(P)-binding Rossmann-fold domains"/>
    <property type="match status" value="1"/>
</dbReference>
<evidence type="ECO:0000313" key="11">
    <source>
        <dbReference type="Proteomes" id="UP001146120"/>
    </source>
</evidence>
<comment type="caution">
    <text evidence="10">The sequence shown here is derived from an EMBL/GenBank/DDBJ whole genome shotgun (WGS) entry which is preliminary data.</text>
</comment>
<dbReference type="EMBL" id="DAKRPA010000374">
    <property type="protein sequence ID" value="DAZ92854.1"/>
    <property type="molecule type" value="Genomic_DNA"/>
</dbReference>
<organism evidence="10 11">
    <name type="scientific">Lagenidium giganteum</name>
    <dbReference type="NCBI Taxonomy" id="4803"/>
    <lineage>
        <taxon>Eukaryota</taxon>
        <taxon>Sar</taxon>
        <taxon>Stramenopiles</taxon>
        <taxon>Oomycota</taxon>
        <taxon>Peronosporomycetes</taxon>
        <taxon>Pythiales</taxon>
        <taxon>Pythiaceae</taxon>
    </lineage>
</organism>
<evidence type="ECO:0000256" key="7">
    <source>
        <dbReference type="ARBA" id="ARBA00047899"/>
    </source>
</evidence>
<reference evidence="10" key="2">
    <citation type="journal article" date="2023" name="Microbiol Resour">
        <title>Decontamination and Annotation of the Draft Genome Sequence of the Oomycete Lagenidium giganteum ARSEF 373.</title>
        <authorList>
            <person name="Morgan W.R."/>
            <person name="Tartar A."/>
        </authorList>
    </citation>
    <scope>NUCLEOTIDE SEQUENCE</scope>
    <source>
        <strain evidence="10">ARSEF 373</strain>
    </source>
</reference>
<dbReference type="EC" id="2.7.11.1" evidence="1"/>
<dbReference type="InterPro" id="IPR008271">
    <property type="entry name" value="Ser/Thr_kinase_AS"/>
</dbReference>
<dbReference type="Gene3D" id="3.30.200.20">
    <property type="entry name" value="Phosphorylase Kinase, domain 1"/>
    <property type="match status" value="1"/>
</dbReference>
<dbReference type="InterPro" id="IPR050236">
    <property type="entry name" value="Ser_Thr_kinase_AGC"/>
</dbReference>
<dbReference type="InterPro" id="IPR036291">
    <property type="entry name" value="NAD(P)-bd_dom_sf"/>
</dbReference>